<dbReference type="STRING" id="416944.SAMN05421548_101354"/>
<accession>A0A1G6GUI7</accession>
<dbReference type="AlphaFoldDB" id="A0A1G6GUI7"/>
<gene>
    <name evidence="1" type="ORF">SAMN05421548_101354</name>
</gene>
<protein>
    <submittedName>
        <fullName evidence="1">Uncharacterized protein</fullName>
    </submittedName>
</protein>
<organism evidence="1 2">
    <name type="scientific">Paraburkholderia lycopersici</name>
    <dbReference type="NCBI Taxonomy" id="416944"/>
    <lineage>
        <taxon>Bacteria</taxon>
        <taxon>Pseudomonadati</taxon>
        <taxon>Pseudomonadota</taxon>
        <taxon>Betaproteobacteria</taxon>
        <taxon>Burkholderiales</taxon>
        <taxon>Burkholderiaceae</taxon>
        <taxon>Paraburkholderia</taxon>
    </lineage>
</organism>
<evidence type="ECO:0000313" key="2">
    <source>
        <dbReference type="Proteomes" id="UP000198908"/>
    </source>
</evidence>
<proteinExistence type="predicted"/>
<sequence>MEIARVFSFLTYPAKNRDNVPEVSGTEIPVRDEKLCRMLNDIYCQADRECNIPIMFVTDGQQNNPVRTEIMRIVSTRRIDAAKALANRLQNATGGQSGMGLFFVCLGTPNAEKIVIARFPADEGIVAEKAEDQLTVQFVEQVFLKSALAYKAVMYKGGDDGDDFWSGHAVDRQVNHGAKSVADYWIVDFLQSDYRSTSQQGTKRLAVALRTAIANAPNANVRHEIAMAAQLARNLNRRQVMTIAEFCDDLHLSEESKRTVVAAVSPPRTLQSRFRFDIGEFTRHISYRSIELDNGAMLSAEIARFEECFDEAVSEVDPELITYSTSGRIVDERLRKVK</sequence>
<dbReference type="OrthoDB" id="9149163at2"/>
<name>A0A1G6GUI7_9BURK</name>
<dbReference type="RefSeq" id="WP_143189151.1">
    <property type="nucleotide sequence ID" value="NZ_FMYQ01000001.1"/>
</dbReference>
<keyword evidence="2" id="KW-1185">Reference proteome</keyword>
<dbReference type="EMBL" id="FMYQ01000001">
    <property type="protein sequence ID" value="SDB85682.1"/>
    <property type="molecule type" value="Genomic_DNA"/>
</dbReference>
<reference evidence="2" key="1">
    <citation type="submission" date="2016-09" db="EMBL/GenBank/DDBJ databases">
        <authorList>
            <person name="Varghese N."/>
            <person name="Submissions S."/>
        </authorList>
    </citation>
    <scope>NUCLEOTIDE SEQUENCE [LARGE SCALE GENOMIC DNA]</scope>
    <source>
        <strain evidence="2">TNe-862</strain>
    </source>
</reference>
<evidence type="ECO:0000313" key="1">
    <source>
        <dbReference type="EMBL" id="SDB85682.1"/>
    </source>
</evidence>
<dbReference type="Proteomes" id="UP000198908">
    <property type="component" value="Unassembled WGS sequence"/>
</dbReference>